<accession>A0A7J7REV8</accession>
<reference evidence="1 2" key="1">
    <citation type="journal article" date="2020" name="Nature">
        <title>Six reference-quality genomes reveal evolution of bat adaptations.</title>
        <authorList>
            <person name="Jebb D."/>
            <person name="Huang Z."/>
            <person name="Pippel M."/>
            <person name="Hughes G.M."/>
            <person name="Lavrichenko K."/>
            <person name="Devanna P."/>
            <person name="Winkler S."/>
            <person name="Jermiin L.S."/>
            <person name="Skirmuntt E.C."/>
            <person name="Katzourakis A."/>
            <person name="Burkitt-Gray L."/>
            <person name="Ray D.A."/>
            <person name="Sullivan K.A.M."/>
            <person name="Roscito J.G."/>
            <person name="Kirilenko B.M."/>
            <person name="Davalos L.M."/>
            <person name="Corthals A.P."/>
            <person name="Power M.L."/>
            <person name="Jones G."/>
            <person name="Ransome R.D."/>
            <person name="Dechmann D.K.N."/>
            <person name="Locatelli A.G."/>
            <person name="Puechmaille S.J."/>
            <person name="Fedrigo O."/>
            <person name="Jarvis E.D."/>
            <person name="Hiller M."/>
            <person name="Vernes S.C."/>
            <person name="Myers E.W."/>
            <person name="Teeling E.C."/>
        </authorList>
    </citation>
    <scope>NUCLEOTIDE SEQUENCE [LARGE SCALE GENOMIC DNA]</scope>
    <source>
        <strain evidence="1">MRhiFer1</strain>
        <tissue evidence="1">Lung</tissue>
    </source>
</reference>
<proteinExistence type="predicted"/>
<evidence type="ECO:0000313" key="2">
    <source>
        <dbReference type="Proteomes" id="UP000585614"/>
    </source>
</evidence>
<dbReference type="EMBL" id="JACAGC010000027">
    <property type="protein sequence ID" value="KAF6274648.1"/>
    <property type="molecule type" value="Genomic_DNA"/>
</dbReference>
<evidence type="ECO:0000313" key="1">
    <source>
        <dbReference type="EMBL" id="KAF6274648.1"/>
    </source>
</evidence>
<sequence>MLSAQLPNDLDTAFPCIIIAPPKSLQRPCNGRESQGAVLCSPYFVPPSLEPRGFSVDLRRSSYLIGPEDRPLGSLALLRKELLWKAISGYTDILAHSCLYDLVFSPHVPISLNRRQRTQPSVSFCGAVPTCS</sequence>
<dbReference type="Proteomes" id="UP000585614">
    <property type="component" value="Unassembled WGS sequence"/>
</dbReference>
<organism evidence="1 2">
    <name type="scientific">Rhinolophus ferrumequinum</name>
    <name type="common">Greater horseshoe bat</name>
    <dbReference type="NCBI Taxonomy" id="59479"/>
    <lineage>
        <taxon>Eukaryota</taxon>
        <taxon>Metazoa</taxon>
        <taxon>Chordata</taxon>
        <taxon>Craniata</taxon>
        <taxon>Vertebrata</taxon>
        <taxon>Euteleostomi</taxon>
        <taxon>Mammalia</taxon>
        <taxon>Eutheria</taxon>
        <taxon>Laurasiatheria</taxon>
        <taxon>Chiroptera</taxon>
        <taxon>Yinpterochiroptera</taxon>
        <taxon>Rhinolophoidea</taxon>
        <taxon>Rhinolophidae</taxon>
        <taxon>Rhinolophinae</taxon>
        <taxon>Rhinolophus</taxon>
    </lineage>
</organism>
<dbReference type="AlphaFoldDB" id="A0A7J7REV8"/>
<protein>
    <submittedName>
        <fullName evidence="1">Uncharacterized protein</fullName>
    </submittedName>
</protein>
<gene>
    <name evidence="1" type="ORF">mRhiFer1_009483</name>
</gene>
<name>A0A7J7REV8_RHIFE</name>
<comment type="caution">
    <text evidence="1">The sequence shown here is derived from an EMBL/GenBank/DDBJ whole genome shotgun (WGS) entry which is preliminary data.</text>
</comment>